<evidence type="ECO:0000256" key="1">
    <source>
        <dbReference type="SAM" id="MobiDB-lite"/>
    </source>
</evidence>
<organism evidence="3">
    <name type="scientific">Nocardia globerula</name>
    <dbReference type="NCBI Taxonomy" id="1818"/>
    <lineage>
        <taxon>Bacteria</taxon>
        <taxon>Bacillati</taxon>
        <taxon>Actinomycetota</taxon>
        <taxon>Actinomycetes</taxon>
        <taxon>Mycobacteriales</taxon>
        <taxon>Nocardiaceae</taxon>
        <taxon>Nocardia</taxon>
    </lineage>
</organism>
<comment type="caution">
    <text evidence="3">The sequence shown here is derived from an EMBL/GenBank/DDBJ whole genome shotgun (WGS) entry which is preliminary data.</text>
</comment>
<dbReference type="SUPFAM" id="SSF54427">
    <property type="entry name" value="NTF2-like"/>
    <property type="match status" value="1"/>
</dbReference>
<dbReference type="Gene3D" id="3.10.450.50">
    <property type="match status" value="1"/>
</dbReference>
<evidence type="ECO:0000313" key="3">
    <source>
        <dbReference type="EMBL" id="TYQ04653.1"/>
    </source>
</evidence>
<feature type="region of interest" description="Disordered" evidence="1">
    <location>
        <begin position="149"/>
        <end position="169"/>
    </location>
</feature>
<dbReference type="EMBL" id="VNIQ01000003">
    <property type="protein sequence ID" value="TYQ04653.1"/>
    <property type="molecule type" value="Genomic_DNA"/>
</dbReference>
<reference evidence="3" key="1">
    <citation type="submission" date="2019-07" db="EMBL/GenBank/DDBJ databases">
        <title>Genomic Encyclopedia of Type Strains, Phase IV (KMG-IV): sequencing the most valuable type-strain genomes for metagenomic binning, comparative biology and taxonomic classification.</title>
        <authorList>
            <person name="Goeker M."/>
        </authorList>
    </citation>
    <scope>NUCLEOTIDE SEQUENCE</scope>
    <source>
        <strain evidence="3">DSM 44596</strain>
    </source>
</reference>
<proteinExistence type="predicted"/>
<dbReference type="InterPro" id="IPR037401">
    <property type="entry name" value="SnoaL-like"/>
</dbReference>
<dbReference type="InterPro" id="IPR032710">
    <property type="entry name" value="NTF2-like_dom_sf"/>
</dbReference>
<dbReference type="Pfam" id="PF13577">
    <property type="entry name" value="SnoaL_4"/>
    <property type="match status" value="1"/>
</dbReference>
<accession>A0A652YQU4</accession>
<dbReference type="AlphaFoldDB" id="A0A652YQU4"/>
<name>A0A652YQU4_NOCGL</name>
<gene>
    <name evidence="3" type="ORF">FNL38_1033</name>
</gene>
<protein>
    <submittedName>
        <fullName evidence="3">SnoaL-like protein</fullName>
    </submittedName>
</protein>
<evidence type="ECO:0000259" key="2">
    <source>
        <dbReference type="Pfam" id="PF13577"/>
    </source>
</evidence>
<sequence length="169" mass="18969">MVSTESNVIAELAARQQIAESLYSYCRGLDRMDRPLADSVWHPDGTADYGPGYRGSAAGFLDFVWAYHLRLESHSHMVSNTIISVDLNSGTAKSESYVAVWLRSAPSGGTVTDVFHRGRYVDRWSLREDLWAIDHRIYVADLMHETSNQAGPETWGRRDTTDPSYQVLG</sequence>
<feature type="domain" description="SnoaL-like" evidence="2">
    <location>
        <begin position="11"/>
        <end position="136"/>
    </location>
</feature>